<proteinExistence type="predicted"/>
<evidence type="ECO:0000313" key="5">
    <source>
        <dbReference type="Proteomes" id="UP000050265"/>
    </source>
</evidence>
<reference evidence="3 6" key="4">
    <citation type="submission" date="2018-08" db="EMBL/GenBank/DDBJ databases">
        <title>Recombination of ecologically and evolutionarily significant loci maintains genetic cohesion in the Pseudomonas syringae species complex.</title>
        <authorList>
            <person name="Dillon M."/>
            <person name="Thakur S."/>
            <person name="Almeida R.N.D."/>
            <person name="Weir B.S."/>
            <person name="Guttman D.S."/>
        </authorList>
    </citation>
    <scope>NUCLEOTIDE SEQUENCE [LARGE SCALE GENOMIC DNA]</scope>
    <source>
        <strain evidence="3 6">ICMP 3402</strain>
    </source>
</reference>
<dbReference type="EMBL" id="LGLK01000071">
    <property type="protein sequence ID" value="KPC14562.1"/>
    <property type="molecule type" value="Genomic_DNA"/>
</dbReference>
<reference evidence="2 5" key="2">
    <citation type="submission" date="2015-09" db="EMBL/GenBank/DDBJ databases">
        <title>Genome announcement of multiple Pseudomonas syringae strains.</title>
        <authorList>
            <person name="Thakur S."/>
            <person name="Wang P.W."/>
            <person name="Gong Y."/>
            <person name="Weir B.S."/>
            <person name="Guttman D.S."/>
        </authorList>
    </citation>
    <scope>NUCLEOTIDE SEQUENCE [LARGE SCALE GENOMIC DNA]</scope>
    <source>
        <strain evidence="2 5">ICMP3507</strain>
    </source>
</reference>
<reference evidence="1 4" key="1">
    <citation type="submission" date="2015-07" db="EMBL/GenBank/DDBJ databases">
        <authorList>
            <person name="O'Brien H.E."/>
            <person name="Thakur S."/>
            <person name="Gong Y."/>
            <person name="Wang P.W."/>
            <person name="Guttman D.S."/>
        </authorList>
    </citation>
    <scope>NUCLEOTIDE SEQUENCE [LARGE SCALE GENOMIC DNA]</scope>
    <source>
        <strain evidence="1 4">107</strain>
    </source>
</reference>
<evidence type="ECO:0000313" key="6">
    <source>
        <dbReference type="Proteomes" id="UP000271817"/>
    </source>
</evidence>
<dbReference type="Proteomes" id="UP000271817">
    <property type="component" value="Unassembled WGS sequence"/>
</dbReference>
<dbReference type="EMBL" id="RBTW01000014">
    <property type="protein sequence ID" value="RMU23349.1"/>
    <property type="molecule type" value="Genomic_DNA"/>
</dbReference>
<reference evidence="1 4" key="3">
    <citation type="submission" date="2015-10" db="EMBL/GenBank/DDBJ databases">
        <title>Comparative genomics and high-throughput reverse genetic screens identify a new phytobacterial MAMP and an Arabidopsis receptor required for immune elicitation.</title>
        <authorList>
            <person name="Mott G.A."/>
            <person name="Thakur S."/>
            <person name="Wang P.W."/>
            <person name="Desveaux D."/>
            <person name="Guttman D.S."/>
        </authorList>
    </citation>
    <scope>NUCLEOTIDE SEQUENCE [LARGE SCALE GENOMIC DNA]</scope>
    <source>
        <strain evidence="1 4">107</strain>
    </source>
</reference>
<comment type="caution">
    <text evidence="2">The sequence shown here is derived from an EMBL/GenBank/DDBJ whole genome shotgun (WGS) entry which is preliminary data.</text>
</comment>
<dbReference type="Proteomes" id="UP000037943">
    <property type="component" value="Unassembled WGS sequence"/>
</dbReference>
<dbReference type="Proteomes" id="UP000050265">
    <property type="component" value="Unassembled WGS sequence"/>
</dbReference>
<evidence type="ECO:0000313" key="1">
    <source>
        <dbReference type="EMBL" id="KPC14562.1"/>
    </source>
</evidence>
<organism evidence="2 5">
    <name type="scientific">Pseudomonas amygdali pv. lachrymans</name>
    <name type="common">Pseudomonas syringae pv. lachrymans</name>
    <dbReference type="NCBI Taxonomy" id="53707"/>
    <lineage>
        <taxon>Bacteria</taxon>
        <taxon>Pseudomonadati</taxon>
        <taxon>Pseudomonadota</taxon>
        <taxon>Gammaproteobacteria</taxon>
        <taxon>Pseudomonadales</taxon>
        <taxon>Pseudomonadaceae</taxon>
        <taxon>Pseudomonas</taxon>
        <taxon>Pseudomonas amygdali</taxon>
    </lineage>
</organism>
<protein>
    <submittedName>
        <fullName evidence="2">Uncharacterized protein</fullName>
    </submittedName>
</protein>
<evidence type="ECO:0000313" key="4">
    <source>
        <dbReference type="Proteomes" id="UP000037943"/>
    </source>
</evidence>
<accession>A0A0N1JJ68</accession>
<gene>
    <name evidence="1" type="ORF">AC499_5520</name>
    <name evidence="2" type="ORF">ALO35_101563</name>
    <name evidence="3" type="ORF">ALP33_101458</name>
</gene>
<keyword evidence="4" id="KW-1185">Reference proteome</keyword>
<sequence>MTGPVEQKFRQPDECRKIRAGAARFSSWQSDCQRFGFWCELY</sequence>
<dbReference type="AlphaFoldDB" id="A0A0N1JJ68"/>
<dbReference type="EMBL" id="LJQP01000241">
    <property type="protein sequence ID" value="KPX68117.1"/>
    <property type="molecule type" value="Genomic_DNA"/>
</dbReference>
<evidence type="ECO:0000313" key="2">
    <source>
        <dbReference type="EMBL" id="KPX68117.1"/>
    </source>
</evidence>
<dbReference type="PATRIC" id="fig|53707.7.peg.5811"/>
<name>A0A0N1JJ68_PSEAV</name>
<evidence type="ECO:0000313" key="3">
    <source>
        <dbReference type="EMBL" id="RMU23349.1"/>
    </source>
</evidence>